<dbReference type="HOGENOM" id="CLU_577107_0_0_11"/>
<dbReference type="Gene3D" id="2.60.40.10">
    <property type="entry name" value="Immunoglobulins"/>
    <property type="match status" value="1"/>
</dbReference>
<dbReference type="Pfam" id="PF06662">
    <property type="entry name" value="C5-epim_C"/>
    <property type="match status" value="1"/>
</dbReference>
<evidence type="ECO:0000313" key="4">
    <source>
        <dbReference type="Proteomes" id="UP000008229"/>
    </source>
</evidence>
<feature type="region of interest" description="Disordered" evidence="1">
    <location>
        <begin position="1"/>
        <end position="59"/>
    </location>
</feature>
<feature type="compositionally biased region" description="Low complexity" evidence="1">
    <location>
        <begin position="26"/>
        <end position="48"/>
    </location>
</feature>
<dbReference type="GO" id="GO:0047464">
    <property type="term" value="F:heparosan-N-sulfate-glucuronate 5-epimerase activity"/>
    <property type="evidence" value="ECO:0007669"/>
    <property type="project" value="InterPro"/>
</dbReference>
<dbReference type="PANTHER" id="PTHR13174:SF3">
    <property type="entry name" value="D-GLUCURONYL C5-EPIMERASE"/>
    <property type="match status" value="1"/>
</dbReference>
<dbReference type="InterPro" id="IPR039721">
    <property type="entry name" value="C5-epimerase"/>
</dbReference>
<accession>D3F104</accession>
<feature type="domain" description="D-glucuronyl C5-epimerase C-terminal" evidence="2">
    <location>
        <begin position="208"/>
        <end position="340"/>
    </location>
</feature>
<dbReference type="GO" id="GO:0005975">
    <property type="term" value="P:carbohydrate metabolic process"/>
    <property type="evidence" value="ECO:0007669"/>
    <property type="project" value="UniProtKB-ARBA"/>
</dbReference>
<proteinExistence type="predicted"/>
<evidence type="ECO:0000256" key="1">
    <source>
        <dbReference type="SAM" id="MobiDB-lite"/>
    </source>
</evidence>
<gene>
    <name evidence="3" type="ordered locus">Cwoe_1653</name>
</gene>
<sequence length="473" mass="51327">MNSDGTVTERNDPALPPAGSPLADLPAPMRAQAAIASASARRGAAKPSPRARRAAAKTVRGELSGLARRGEISAEDRDRYRAVYDDALRTRRRLSGSRGAALQGVINNTNHMAQRGDLTATRLPAVFLTLQRNREWWTTGRLLSYGERVEFTDSELVWQYYPGEGIQVQVLGTFGKLNGLWMAKDDRKLRNLADEMTSYASTRGGALAWEYYFYFGGGKPPWASAMAQATGIQSLARASQQLKAPEYLETARKGVKLFQVEAPVGVRTKTKAGVRFLLYSFAPGQQVLNGFVQTLVGLNDYAVIARDAQARKLFAAGERQARLDLAASDTGAWSLYQVGGSEADIGYQTLVNEFIGNLCDRSDIGFWCDAGKRFAGYMKQPPELEAITTRVRAGSTALVRFEVSKISKVGMTIRRNGTTSFSTSATVSRGPHGYSWKVPSAPGSYELTLTGTDLAGNTGRATATITVLGKARV</sequence>
<dbReference type="OrthoDB" id="5241309at2"/>
<evidence type="ECO:0000313" key="3">
    <source>
        <dbReference type="EMBL" id="ADB50080.1"/>
    </source>
</evidence>
<evidence type="ECO:0000259" key="2">
    <source>
        <dbReference type="Pfam" id="PF06662"/>
    </source>
</evidence>
<dbReference type="EMBL" id="CP001854">
    <property type="protein sequence ID" value="ADB50080.1"/>
    <property type="molecule type" value="Genomic_DNA"/>
</dbReference>
<organism evidence="3 4">
    <name type="scientific">Conexibacter woesei (strain DSM 14684 / CCUG 47730 / CIP 108061 / JCM 11494 / NBRC 100937 / ID131577)</name>
    <dbReference type="NCBI Taxonomy" id="469383"/>
    <lineage>
        <taxon>Bacteria</taxon>
        <taxon>Bacillati</taxon>
        <taxon>Actinomycetota</taxon>
        <taxon>Thermoleophilia</taxon>
        <taxon>Solirubrobacterales</taxon>
        <taxon>Conexibacteraceae</taxon>
        <taxon>Conexibacter</taxon>
    </lineage>
</organism>
<dbReference type="eggNOG" id="COG5017">
    <property type="taxonomic scope" value="Bacteria"/>
</dbReference>
<dbReference type="AlphaFoldDB" id="D3F104"/>
<dbReference type="KEGG" id="cwo:Cwoe_1653"/>
<dbReference type="CDD" id="cd00146">
    <property type="entry name" value="PKD"/>
    <property type="match status" value="1"/>
</dbReference>
<dbReference type="PANTHER" id="PTHR13174">
    <property type="entry name" value="D-GLUCURONYL C5-EPIMERASE"/>
    <property type="match status" value="1"/>
</dbReference>
<dbReference type="RefSeq" id="WP_012933131.1">
    <property type="nucleotide sequence ID" value="NC_013739.1"/>
</dbReference>
<protein>
    <submittedName>
        <fullName evidence="3">D-glucuronyl C5-epimerase domain protein</fullName>
    </submittedName>
</protein>
<dbReference type="Proteomes" id="UP000008229">
    <property type="component" value="Chromosome"/>
</dbReference>
<dbReference type="InterPro" id="IPR010598">
    <property type="entry name" value="C5-epim_C"/>
</dbReference>
<reference evidence="3 4" key="1">
    <citation type="journal article" date="2010" name="Stand. Genomic Sci.">
        <title>Complete genome sequence of Conexibacter woesei type strain (ID131577).</title>
        <authorList>
            <person name="Pukall R."/>
            <person name="Lapidus A."/>
            <person name="Glavina Del Rio T."/>
            <person name="Copeland A."/>
            <person name="Tice H."/>
            <person name="Cheng J.-F."/>
            <person name="Lucas S."/>
            <person name="Chen F."/>
            <person name="Nolan M."/>
            <person name="Bruce D."/>
            <person name="Goodwin L."/>
            <person name="Pitluck S."/>
            <person name="Mavromatis K."/>
            <person name="Ivanova N."/>
            <person name="Ovchinnikova G."/>
            <person name="Pati A."/>
            <person name="Chen A."/>
            <person name="Palaniappan K."/>
            <person name="Land M."/>
            <person name="Hauser L."/>
            <person name="Chang Y.-J."/>
            <person name="Jeffries C.D."/>
            <person name="Chain P."/>
            <person name="Meincke L."/>
            <person name="Sims D."/>
            <person name="Brettin T."/>
            <person name="Detter J.C."/>
            <person name="Rohde M."/>
            <person name="Goeker M."/>
            <person name="Bristow J."/>
            <person name="Eisen J.A."/>
            <person name="Markowitz V."/>
            <person name="Kyrpides N.C."/>
            <person name="Klenk H.-P."/>
            <person name="Hugenholtz P."/>
        </authorList>
    </citation>
    <scope>NUCLEOTIDE SEQUENCE [LARGE SCALE GENOMIC DNA]</scope>
    <source>
        <strain evidence="4">DSM 14684 / CIP 108061 / JCM 11494 / NBRC 100937 / ID131577</strain>
    </source>
</reference>
<dbReference type="GO" id="GO:0015012">
    <property type="term" value="P:heparan sulfate proteoglycan biosynthetic process"/>
    <property type="evidence" value="ECO:0007669"/>
    <property type="project" value="InterPro"/>
</dbReference>
<keyword evidence="4" id="KW-1185">Reference proteome</keyword>
<dbReference type="STRING" id="469383.Cwoe_1653"/>
<dbReference type="InterPro" id="IPR013783">
    <property type="entry name" value="Ig-like_fold"/>
</dbReference>
<name>D3F104_CONWI</name>
<reference evidence="4" key="2">
    <citation type="submission" date="2010-01" db="EMBL/GenBank/DDBJ databases">
        <title>The complete genome of Conexibacter woesei DSM 14684.</title>
        <authorList>
            <consortium name="US DOE Joint Genome Institute (JGI-PGF)"/>
            <person name="Lucas S."/>
            <person name="Copeland A."/>
            <person name="Lapidus A."/>
            <person name="Glavina del Rio T."/>
            <person name="Dalin E."/>
            <person name="Tice H."/>
            <person name="Bruce D."/>
            <person name="Goodwin L."/>
            <person name="Pitluck S."/>
            <person name="Kyrpides N."/>
            <person name="Mavromatis K."/>
            <person name="Ivanova N."/>
            <person name="Mikhailova N."/>
            <person name="Chertkov O."/>
            <person name="Brettin T."/>
            <person name="Detter J.C."/>
            <person name="Han C."/>
            <person name="Larimer F."/>
            <person name="Land M."/>
            <person name="Hauser L."/>
            <person name="Markowitz V."/>
            <person name="Cheng J.-F."/>
            <person name="Hugenholtz P."/>
            <person name="Woyke T."/>
            <person name="Wu D."/>
            <person name="Pukall R."/>
            <person name="Steenblock K."/>
            <person name="Schneider S."/>
            <person name="Klenk H.-P."/>
            <person name="Eisen J.A."/>
        </authorList>
    </citation>
    <scope>NUCLEOTIDE SEQUENCE [LARGE SCALE GENOMIC DNA]</scope>
    <source>
        <strain evidence="4">DSM 14684 / CIP 108061 / JCM 11494 / NBRC 100937 / ID131577</strain>
    </source>
</reference>